<keyword evidence="1" id="KW-0732">Signal</keyword>
<gene>
    <name evidence="3" type="ORF">PQO05_17470</name>
</gene>
<accession>A0ABY7T260</accession>
<keyword evidence="4" id="KW-1185">Reference proteome</keyword>
<dbReference type="EMBL" id="CP117167">
    <property type="protein sequence ID" value="WCT10529.1"/>
    <property type="molecule type" value="Genomic_DNA"/>
</dbReference>
<feature type="domain" description="Outer membrane protein beta-barrel" evidence="2">
    <location>
        <begin position="26"/>
        <end position="180"/>
    </location>
</feature>
<dbReference type="InterPro" id="IPR025665">
    <property type="entry name" value="Beta-barrel_OMP_2"/>
</dbReference>
<reference evidence="3 4" key="1">
    <citation type="submission" date="2023-02" db="EMBL/GenBank/DDBJ databases">
        <title>Genome sequence of Mucilaginibacter jinjuensis strain KACC 16571.</title>
        <authorList>
            <person name="Kim S."/>
            <person name="Heo J."/>
            <person name="Kwon S.-W."/>
        </authorList>
    </citation>
    <scope>NUCLEOTIDE SEQUENCE [LARGE SCALE GENOMIC DNA]</scope>
    <source>
        <strain evidence="3 4">KACC 16571</strain>
    </source>
</reference>
<evidence type="ECO:0000259" key="2">
    <source>
        <dbReference type="Pfam" id="PF13568"/>
    </source>
</evidence>
<protein>
    <submittedName>
        <fullName evidence="3">Porin family protein</fullName>
    </submittedName>
</protein>
<dbReference type="Proteomes" id="UP001216139">
    <property type="component" value="Chromosome"/>
</dbReference>
<name>A0ABY7T260_9SPHI</name>
<evidence type="ECO:0000313" key="4">
    <source>
        <dbReference type="Proteomes" id="UP001216139"/>
    </source>
</evidence>
<proteinExistence type="predicted"/>
<organism evidence="3 4">
    <name type="scientific">Mucilaginibacter jinjuensis</name>
    <dbReference type="NCBI Taxonomy" id="1176721"/>
    <lineage>
        <taxon>Bacteria</taxon>
        <taxon>Pseudomonadati</taxon>
        <taxon>Bacteroidota</taxon>
        <taxon>Sphingobacteriia</taxon>
        <taxon>Sphingobacteriales</taxon>
        <taxon>Sphingobacteriaceae</taxon>
        <taxon>Mucilaginibacter</taxon>
    </lineage>
</organism>
<evidence type="ECO:0000313" key="3">
    <source>
        <dbReference type="EMBL" id="WCT10529.1"/>
    </source>
</evidence>
<dbReference type="Pfam" id="PF13568">
    <property type="entry name" value="OMP_b-brl_2"/>
    <property type="match status" value="1"/>
</dbReference>
<feature type="signal peptide" evidence="1">
    <location>
        <begin position="1"/>
        <end position="21"/>
    </location>
</feature>
<dbReference type="InterPro" id="IPR011250">
    <property type="entry name" value="OMP/PagP_B-barrel"/>
</dbReference>
<dbReference type="RefSeq" id="WP_273628718.1">
    <property type="nucleotide sequence ID" value="NZ_CP117167.1"/>
</dbReference>
<feature type="chain" id="PRO_5045307762" evidence="1">
    <location>
        <begin position="22"/>
        <end position="204"/>
    </location>
</feature>
<dbReference type="SUPFAM" id="SSF56925">
    <property type="entry name" value="OMPA-like"/>
    <property type="match status" value="1"/>
</dbReference>
<sequence>MKKITLLLVVLVGMTINMASAQLLPTFQFGIKGGVNLSNISTSGNVFNNLNTDNRAGFLGGVWARIGGAGLHFQPELYYTSKNVTFKNDAGAYDKAEFKSIDVPLLIGTRFGVPALGVRINTGPLVSFAIDKNQDIHGALTEASDLHYKDQNYAWQFGAGVDIKSISFDLRYELGLSKVDNFADDGHAKINMFNLTVAYRLFGL</sequence>
<evidence type="ECO:0000256" key="1">
    <source>
        <dbReference type="SAM" id="SignalP"/>
    </source>
</evidence>